<evidence type="ECO:0000256" key="1">
    <source>
        <dbReference type="ARBA" id="ARBA00010643"/>
    </source>
</evidence>
<keyword evidence="4 7" id="KW-0408">Iron</keyword>
<accession>A0A3G2R3D4</accession>
<dbReference type="Proteomes" id="UP000280960">
    <property type="component" value="Chromosome"/>
</dbReference>
<evidence type="ECO:0000256" key="7">
    <source>
        <dbReference type="PIRSR" id="PIRSR000216-1"/>
    </source>
</evidence>
<keyword evidence="3 7" id="KW-0479">Metal-binding</keyword>
<dbReference type="Gene3D" id="1.10.10.1590">
    <property type="entry name" value="NADH-quinone oxidoreductase subunit E"/>
    <property type="match status" value="1"/>
</dbReference>
<dbReference type="SUPFAM" id="SSF52833">
    <property type="entry name" value="Thioredoxin-like"/>
    <property type="match status" value="1"/>
</dbReference>
<dbReference type="GO" id="GO:0051537">
    <property type="term" value="F:2 iron, 2 sulfur cluster binding"/>
    <property type="evidence" value="ECO:0007669"/>
    <property type="project" value="UniProtKB-KW"/>
</dbReference>
<comment type="cofactor">
    <cofactor evidence="6">
        <name>[2Fe-2S] cluster</name>
        <dbReference type="ChEBI" id="CHEBI:190135"/>
    </cofactor>
</comment>
<reference evidence="8 9" key="1">
    <citation type="submission" date="2018-10" db="EMBL/GenBank/DDBJ databases">
        <authorList>
            <person name="Zhang X."/>
        </authorList>
    </citation>
    <scope>NUCLEOTIDE SEQUENCE [LARGE SCALE GENOMIC DNA]</scope>
    <source>
        <strain evidence="8 9">SK-G1</strain>
    </source>
</reference>
<dbReference type="Pfam" id="PF01257">
    <property type="entry name" value="2Fe-2S_thioredx"/>
    <property type="match status" value="1"/>
</dbReference>
<dbReference type="GO" id="GO:0046872">
    <property type="term" value="F:metal ion binding"/>
    <property type="evidence" value="ECO:0007669"/>
    <property type="project" value="UniProtKB-KW"/>
</dbReference>
<keyword evidence="2 7" id="KW-0001">2Fe-2S</keyword>
<protein>
    <submittedName>
        <fullName evidence="8">NAD(P)H-dependent oxidoreductase subunit E</fullName>
    </submittedName>
</protein>
<feature type="binding site" evidence="7">
    <location>
        <position position="120"/>
    </location>
    <ligand>
        <name>[2Fe-2S] cluster</name>
        <dbReference type="ChEBI" id="CHEBI:190135"/>
    </ligand>
</feature>
<dbReference type="InterPro" id="IPR042128">
    <property type="entry name" value="NuoE_dom"/>
</dbReference>
<dbReference type="GO" id="GO:0016491">
    <property type="term" value="F:oxidoreductase activity"/>
    <property type="evidence" value="ECO:0007669"/>
    <property type="project" value="InterPro"/>
</dbReference>
<dbReference type="RefSeq" id="WP_122014257.1">
    <property type="nucleotide sequence ID" value="NZ_CP033169.1"/>
</dbReference>
<evidence type="ECO:0000256" key="5">
    <source>
        <dbReference type="ARBA" id="ARBA00023014"/>
    </source>
</evidence>
<dbReference type="InterPro" id="IPR002023">
    <property type="entry name" value="NuoE-like"/>
</dbReference>
<comment type="similarity">
    <text evidence="1">Belongs to the complex I 24 kDa subunit family.</text>
</comment>
<evidence type="ECO:0000256" key="3">
    <source>
        <dbReference type="ARBA" id="ARBA00022723"/>
    </source>
</evidence>
<dbReference type="Gene3D" id="3.40.30.10">
    <property type="entry name" value="Glutaredoxin"/>
    <property type="match status" value="1"/>
</dbReference>
<dbReference type="InterPro" id="IPR028431">
    <property type="entry name" value="NADP_DH_HndA-like"/>
</dbReference>
<dbReference type="PIRSF" id="PIRSF000216">
    <property type="entry name" value="NADH_DH_24kDa"/>
    <property type="match status" value="1"/>
</dbReference>
<keyword evidence="9" id="KW-1185">Reference proteome</keyword>
<dbReference type="KEGG" id="bacg:D2962_04500"/>
<dbReference type="PANTHER" id="PTHR43342">
    <property type="entry name" value="NADH-QUINONE OXIDOREDUCTASE, E SUBUNIT"/>
    <property type="match status" value="1"/>
</dbReference>
<comment type="cofactor">
    <cofactor evidence="7">
        <name>[2Fe-2S] cluster</name>
        <dbReference type="ChEBI" id="CHEBI:190135"/>
    </cofactor>
    <text evidence="7">Binds 1 [2Fe-2S] cluster.</text>
</comment>
<feature type="binding site" evidence="7">
    <location>
        <position position="124"/>
    </location>
    <ligand>
        <name>[2Fe-2S] cluster</name>
        <dbReference type="ChEBI" id="CHEBI:190135"/>
    </ligand>
</feature>
<dbReference type="PANTHER" id="PTHR43342:SF1">
    <property type="entry name" value="BIFURCATING [FEFE] HYDROGENASE GAMMA SUBUNIT"/>
    <property type="match status" value="1"/>
</dbReference>
<sequence>MVLHDYTYTNTILKKYPREQRHLLAILQDIQRHYNYLPRKSLDMVRDYLDIPLSKLYSMATFYRALSLKPKGEYVIKVCDGTACHIKSSQSIIDEIRKVLNIDSGETTGDGKFSLETVNCLGSCAASPVMVINDKFYGKVIPSMVGGILSEYGGPEN</sequence>
<dbReference type="AlphaFoldDB" id="A0A3G2R3D4"/>
<evidence type="ECO:0000256" key="2">
    <source>
        <dbReference type="ARBA" id="ARBA00022714"/>
    </source>
</evidence>
<feature type="binding site" evidence="7">
    <location>
        <position position="79"/>
    </location>
    <ligand>
        <name>[2Fe-2S] cluster</name>
        <dbReference type="ChEBI" id="CHEBI:190135"/>
    </ligand>
</feature>
<feature type="binding site" evidence="7">
    <location>
        <position position="84"/>
    </location>
    <ligand>
        <name>[2Fe-2S] cluster</name>
        <dbReference type="ChEBI" id="CHEBI:190135"/>
    </ligand>
</feature>
<gene>
    <name evidence="8" type="ORF">D2962_04500</name>
</gene>
<organism evidence="8 9">
    <name type="scientific">Biomaibacter acetigenes</name>
    <dbReference type="NCBI Taxonomy" id="2316383"/>
    <lineage>
        <taxon>Bacteria</taxon>
        <taxon>Bacillati</taxon>
        <taxon>Bacillota</taxon>
        <taxon>Clostridia</taxon>
        <taxon>Thermosediminibacterales</taxon>
        <taxon>Tepidanaerobacteraceae</taxon>
        <taxon>Biomaibacter</taxon>
    </lineage>
</organism>
<proteinExistence type="inferred from homology"/>
<evidence type="ECO:0000256" key="4">
    <source>
        <dbReference type="ARBA" id="ARBA00023004"/>
    </source>
</evidence>
<dbReference type="FunFam" id="3.40.30.10:FF:000015">
    <property type="entry name" value="NADH-quinone oxidoreductase subunit E"/>
    <property type="match status" value="1"/>
</dbReference>
<keyword evidence="5 7" id="KW-0411">Iron-sulfur</keyword>
<name>A0A3G2R3D4_9FIRM</name>
<evidence type="ECO:0000256" key="6">
    <source>
        <dbReference type="ARBA" id="ARBA00034078"/>
    </source>
</evidence>
<evidence type="ECO:0000313" key="9">
    <source>
        <dbReference type="Proteomes" id="UP000280960"/>
    </source>
</evidence>
<dbReference type="InterPro" id="IPR036249">
    <property type="entry name" value="Thioredoxin-like_sf"/>
</dbReference>
<dbReference type="EMBL" id="CP033169">
    <property type="protein sequence ID" value="AYO29960.1"/>
    <property type="molecule type" value="Genomic_DNA"/>
</dbReference>
<dbReference type="InterPro" id="IPR041921">
    <property type="entry name" value="NuoE_N"/>
</dbReference>
<dbReference type="CDD" id="cd03064">
    <property type="entry name" value="TRX_Fd_NuoE"/>
    <property type="match status" value="1"/>
</dbReference>
<evidence type="ECO:0000313" key="8">
    <source>
        <dbReference type="EMBL" id="AYO29960.1"/>
    </source>
</evidence>